<gene>
    <name evidence="2" type="ORF">BN9_070260</name>
</gene>
<dbReference type="InParanoid" id="A0A024GGT0"/>
<accession>A0A024GGT0</accession>
<feature type="region of interest" description="Disordered" evidence="1">
    <location>
        <begin position="30"/>
        <end position="82"/>
    </location>
</feature>
<organism evidence="2 3">
    <name type="scientific">Albugo candida</name>
    <dbReference type="NCBI Taxonomy" id="65357"/>
    <lineage>
        <taxon>Eukaryota</taxon>
        <taxon>Sar</taxon>
        <taxon>Stramenopiles</taxon>
        <taxon>Oomycota</taxon>
        <taxon>Peronosporomycetes</taxon>
        <taxon>Albuginales</taxon>
        <taxon>Albuginaceae</taxon>
        <taxon>Albugo</taxon>
    </lineage>
</organism>
<protein>
    <submittedName>
        <fullName evidence="2">Uncharacterized protein</fullName>
    </submittedName>
</protein>
<dbReference type="Proteomes" id="UP000053237">
    <property type="component" value="Unassembled WGS sequence"/>
</dbReference>
<dbReference type="EMBL" id="CAIX01000116">
    <property type="protein sequence ID" value="CCI46097.1"/>
    <property type="molecule type" value="Genomic_DNA"/>
</dbReference>
<proteinExistence type="predicted"/>
<evidence type="ECO:0000313" key="3">
    <source>
        <dbReference type="Proteomes" id="UP000053237"/>
    </source>
</evidence>
<reference evidence="2 3" key="1">
    <citation type="submission" date="2012-05" db="EMBL/GenBank/DDBJ databases">
        <title>Recombination and specialization in a pathogen metapopulation.</title>
        <authorList>
            <person name="Gardiner A."/>
            <person name="Kemen E."/>
            <person name="Schultz-Larsen T."/>
            <person name="MacLean D."/>
            <person name="Van Oosterhout C."/>
            <person name="Jones J.D.G."/>
        </authorList>
    </citation>
    <scope>NUCLEOTIDE SEQUENCE [LARGE SCALE GENOMIC DNA]</scope>
    <source>
        <strain evidence="2 3">Ac Nc2</strain>
    </source>
</reference>
<keyword evidence="3" id="KW-1185">Reference proteome</keyword>
<name>A0A024GGT0_9STRA</name>
<sequence>MLLVIFEELAFSPTNKLPARQVSSVRNVADGNVSKLPNSDPSQQDIPSAVPDVNENEQKLAEKASSQSTEDTWTPSLLSNAPPKSLDGFATSNYFNVLGSVEVDFVKIDVTTKADFGKRYQIVPSKLVVKNDLADSKEASHFMKKNHTRIEKDDRPTRVAEVVDFLIQDLKTAQTPPRPDTLLKEDVHVAKASKHVGFTSNGDSILHFAMDHPIALHGQSPHALCWKLVAYMQTQARDAEEGCNRHEPLISYWQPKATVVEVVGEDEVDAESEADYEAHSDENGDVHSVLWSNVAFSMLIEKLTKLA</sequence>
<dbReference type="AlphaFoldDB" id="A0A024GGT0"/>
<feature type="compositionally biased region" description="Polar residues" evidence="1">
    <location>
        <begin position="64"/>
        <end position="79"/>
    </location>
</feature>
<comment type="caution">
    <text evidence="2">The sequence shown here is derived from an EMBL/GenBank/DDBJ whole genome shotgun (WGS) entry which is preliminary data.</text>
</comment>
<evidence type="ECO:0000313" key="2">
    <source>
        <dbReference type="EMBL" id="CCI46097.1"/>
    </source>
</evidence>
<evidence type="ECO:0000256" key="1">
    <source>
        <dbReference type="SAM" id="MobiDB-lite"/>
    </source>
</evidence>
<dbReference type="OrthoDB" id="161806at2759"/>
<feature type="compositionally biased region" description="Polar residues" evidence="1">
    <location>
        <begin position="35"/>
        <end position="46"/>
    </location>
</feature>